<dbReference type="PROSITE" id="PS51128">
    <property type="entry name" value="ZF_DKSA_2"/>
    <property type="match status" value="1"/>
</dbReference>
<dbReference type="Gene3D" id="1.20.120.910">
    <property type="entry name" value="DksA, coiled-coil domain"/>
    <property type="match status" value="1"/>
</dbReference>
<evidence type="ECO:0000256" key="5">
    <source>
        <dbReference type="SAM" id="MobiDB-lite"/>
    </source>
</evidence>
<proteinExistence type="predicted"/>
<dbReference type="EMBL" id="RNRV01000036">
    <property type="protein sequence ID" value="MHO06114.1"/>
    <property type="molecule type" value="Genomic_DNA"/>
</dbReference>
<accession>A0A3L0W3R6</accession>
<evidence type="ECO:0000313" key="7">
    <source>
        <dbReference type="EMBL" id="MHO06114.1"/>
    </source>
</evidence>
<feature type="region of interest" description="Disordered" evidence="5">
    <location>
        <begin position="1"/>
        <end position="31"/>
    </location>
</feature>
<dbReference type="AlphaFoldDB" id="A0A3L0W3R6"/>
<evidence type="ECO:0000256" key="4">
    <source>
        <dbReference type="PROSITE-ProRule" id="PRU00510"/>
    </source>
</evidence>
<protein>
    <submittedName>
        <fullName evidence="7">TraR/DksA family transcriptional regulator</fullName>
    </submittedName>
</protein>
<gene>
    <name evidence="7" type="ORF">D9F05_17390</name>
</gene>
<dbReference type="SUPFAM" id="SSF57716">
    <property type="entry name" value="Glucocorticoid receptor-like (DNA-binding domain)"/>
    <property type="match status" value="1"/>
</dbReference>
<evidence type="ECO:0000256" key="3">
    <source>
        <dbReference type="ARBA" id="ARBA00022833"/>
    </source>
</evidence>
<comment type="caution">
    <text evidence="7">The sequence shown here is derived from an EMBL/GenBank/DDBJ whole genome shotgun (WGS) entry which is preliminary data.</text>
</comment>
<reference evidence="7" key="1">
    <citation type="submission" date="2018-10" db="EMBL/GenBank/DDBJ databases">
        <authorList>
            <consortium name="NARMS: The National Antimicrobial Resistance Monitoring System"/>
        </authorList>
    </citation>
    <scope>NUCLEOTIDE SEQUENCE [LARGE SCALE GENOMIC DNA]</scope>
    <source>
        <strain evidence="7">CVM N17EC0388</strain>
    </source>
</reference>
<sequence>MSDPIDRAQQLDAERTGRLIQSHQTRSRPQGDGICCDCDDAIPPSRLAAEPGAERCIECQTLYERKEAVRVGIHR</sequence>
<dbReference type="Pfam" id="PF01258">
    <property type="entry name" value="zf-dskA_traR"/>
    <property type="match status" value="1"/>
</dbReference>
<evidence type="ECO:0000259" key="6">
    <source>
        <dbReference type="Pfam" id="PF01258"/>
    </source>
</evidence>
<evidence type="ECO:0000256" key="1">
    <source>
        <dbReference type="ARBA" id="ARBA00022723"/>
    </source>
</evidence>
<feature type="domain" description="Zinc finger DksA/TraR C4-type" evidence="6">
    <location>
        <begin position="33"/>
        <end position="65"/>
    </location>
</feature>
<feature type="compositionally biased region" description="Polar residues" evidence="5">
    <location>
        <begin position="19"/>
        <end position="28"/>
    </location>
</feature>
<dbReference type="GO" id="GO:0008270">
    <property type="term" value="F:zinc ion binding"/>
    <property type="evidence" value="ECO:0007669"/>
    <property type="project" value="UniProtKB-KW"/>
</dbReference>
<keyword evidence="2" id="KW-0863">Zinc-finger</keyword>
<evidence type="ECO:0000256" key="2">
    <source>
        <dbReference type="ARBA" id="ARBA00022771"/>
    </source>
</evidence>
<name>A0A3L0W3R6_ECOLX</name>
<organism evidence="7">
    <name type="scientific">Escherichia coli</name>
    <dbReference type="NCBI Taxonomy" id="562"/>
    <lineage>
        <taxon>Bacteria</taxon>
        <taxon>Pseudomonadati</taxon>
        <taxon>Pseudomonadota</taxon>
        <taxon>Gammaproteobacteria</taxon>
        <taxon>Enterobacterales</taxon>
        <taxon>Enterobacteriaceae</taxon>
        <taxon>Escherichia</taxon>
    </lineage>
</organism>
<keyword evidence="3" id="KW-0862">Zinc</keyword>
<dbReference type="InterPro" id="IPR000962">
    <property type="entry name" value="Znf_DskA_TraR"/>
</dbReference>
<feature type="zinc finger region" description="dksA C4-type" evidence="4">
    <location>
        <begin position="35"/>
        <end position="59"/>
    </location>
</feature>
<keyword evidence="1" id="KW-0479">Metal-binding</keyword>